<organism evidence="1 2">
    <name type="scientific">Azospirillum oryzae</name>
    <dbReference type="NCBI Taxonomy" id="286727"/>
    <lineage>
        <taxon>Bacteria</taxon>
        <taxon>Pseudomonadati</taxon>
        <taxon>Pseudomonadota</taxon>
        <taxon>Alphaproteobacteria</taxon>
        <taxon>Rhodospirillales</taxon>
        <taxon>Azospirillaceae</taxon>
        <taxon>Azospirillum</taxon>
    </lineage>
</organism>
<sequence>MLTMDDCLGLANLEAEEVAQIAAHEHLPFMTALEKGASLLHEPWGDAAVRQMVWDNLCSADRRRPAEAASLMTLYNDTCTRHPNPFDRRCSPARAVGPQRRH</sequence>
<evidence type="ECO:0000313" key="1">
    <source>
        <dbReference type="EMBL" id="SMF67192.1"/>
    </source>
</evidence>
<dbReference type="Proteomes" id="UP000192936">
    <property type="component" value="Unassembled WGS sequence"/>
</dbReference>
<reference evidence="1 2" key="1">
    <citation type="submission" date="2017-04" db="EMBL/GenBank/DDBJ databases">
        <authorList>
            <person name="Afonso C.L."/>
            <person name="Miller P.J."/>
            <person name="Scott M.A."/>
            <person name="Spackman E."/>
            <person name="Goraichik I."/>
            <person name="Dimitrov K.M."/>
            <person name="Suarez D.L."/>
            <person name="Swayne D.E."/>
        </authorList>
    </citation>
    <scope>NUCLEOTIDE SEQUENCE [LARGE SCALE GENOMIC DNA]</scope>
    <source>
        <strain evidence="1 2">A2P</strain>
    </source>
</reference>
<dbReference type="OrthoDB" id="5625447at2"/>
<proteinExistence type="predicted"/>
<accession>A0A1X7GB95</accession>
<dbReference type="AlphaFoldDB" id="A0A1X7GB95"/>
<dbReference type="STRING" id="286727.SAMN02982917_3575"/>
<name>A0A1X7GB95_9PROT</name>
<gene>
    <name evidence="1" type="ORF">SAMN02982917_3575</name>
</gene>
<evidence type="ECO:0000313" key="2">
    <source>
        <dbReference type="Proteomes" id="UP000192936"/>
    </source>
</evidence>
<protein>
    <submittedName>
        <fullName evidence="1">Uncharacterized protein</fullName>
    </submittedName>
</protein>
<dbReference type="EMBL" id="FXAK01000007">
    <property type="protein sequence ID" value="SMF67192.1"/>
    <property type="molecule type" value="Genomic_DNA"/>
</dbReference>
<dbReference type="RefSeq" id="WP_085090585.1">
    <property type="nucleotide sequence ID" value="NZ_FXAK01000007.1"/>
</dbReference>